<evidence type="ECO:0000313" key="1">
    <source>
        <dbReference type="EMBL" id="EAY29093.1"/>
    </source>
</evidence>
<comment type="caution">
    <text evidence="1">The sequence shown here is derived from an EMBL/GenBank/DDBJ whole genome shotgun (WGS) entry which is preliminary data.</text>
</comment>
<dbReference type="AlphaFoldDB" id="A1ZK67"/>
<sequence>MSEQEIQNLIKLLKSDETQYWEIAFQIMKGTGVPNHPEVYRYATNNNHKVLLSYQHNLLHQLSQQYPSRKPRRNKKKW</sequence>
<accession>A1ZK67</accession>
<evidence type="ECO:0000313" key="2">
    <source>
        <dbReference type="Proteomes" id="UP000004095"/>
    </source>
</evidence>
<organism evidence="1 2">
    <name type="scientific">Microscilla marina ATCC 23134</name>
    <dbReference type="NCBI Taxonomy" id="313606"/>
    <lineage>
        <taxon>Bacteria</taxon>
        <taxon>Pseudomonadati</taxon>
        <taxon>Bacteroidota</taxon>
        <taxon>Cytophagia</taxon>
        <taxon>Cytophagales</taxon>
        <taxon>Microscillaceae</taxon>
        <taxon>Microscilla</taxon>
    </lineage>
</organism>
<dbReference type="Proteomes" id="UP000004095">
    <property type="component" value="Unassembled WGS sequence"/>
</dbReference>
<gene>
    <name evidence="1" type="ORF">M23134_02284</name>
</gene>
<proteinExistence type="predicted"/>
<dbReference type="RefSeq" id="WP_002696661.1">
    <property type="nucleotide sequence ID" value="NZ_AAWS01000012.1"/>
</dbReference>
<protein>
    <submittedName>
        <fullName evidence="1">Uncharacterized protein</fullName>
    </submittedName>
</protein>
<name>A1ZK67_MICM2</name>
<reference evidence="1 2" key="1">
    <citation type="submission" date="2007-01" db="EMBL/GenBank/DDBJ databases">
        <authorList>
            <person name="Haygood M."/>
            <person name="Podell S."/>
            <person name="Anderson C."/>
            <person name="Hopkinson B."/>
            <person name="Roe K."/>
            <person name="Barbeau K."/>
            <person name="Gaasterland T."/>
            <person name="Ferriera S."/>
            <person name="Johnson J."/>
            <person name="Kravitz S."/>
            <person name="Beeson K."/>
            <person name="Sutton G."/>
            <person name="Rogers Y.-H."/>
            <person name="Friedman R."/>
            <person name="Frazier M."/>
            <person name="Venter J.C."/>
        </authorList>
    </citation>
    <scope>NUCLEOTIDE SEQUENCE [LARGE SCALE GENOMIC DNA]</scope>
    <source>
        <strain evidence="1 2">ATCC 23134</strain>
    </source>
</reference>
<dbReference type="EMBL" id="AAWS01000012">
    <property type="protein sequence ID" value="EAY29093.1"/>
    <property type="molecule type" value="Genomic_DNA"/>
</dbReference>
<keyword evidence="2" id="KW-1185">Reference proteome</keyword>